<keyword evidence="1" id="KW-1133">Transmembrane helix</keyword>
<protein>
    <recommendedName>
        <fullName evidence="4">Glycosyltransferase RgtA/B/C/D-like domain-containing protein</fullName>
    </recommendedName>
</protein>
<feature type="transmembrane region" description="Helical" evidence="1">
    <location>
        <begin position="123"/>
        <end position="140"/>
    </location>
</feature>
<name>A0ABS4TB71_9PSEU</name>
<dbReference type="Proteomes" id="UP001519332">
    <property type="component" value="Unassembled WGS sequence"/>
</dbReference>
<dbReference type="RefSeq" id="WP_245378220.1">
    <property type="nucleotide sequence ID" value="NZ_JAGINW010000001.1"/>
</dbReference>
<organism evidence="2 3">
    <name type="scientific">Kibdelosporangium banguiense</name>
    <dbReference type="NCBI Taxonomy" id="1365924"/>
    <lineage>
        <taxon>Bacteria</taxon>
        <taxon>Bacillati</taxon>
        <taxon>Actinomycetota</taxon>
        <taxon>Actinomycetes</taxon>
        <taxon>Pseudonocardiales</taxon>
        <taxon>Pseudonocardiaceae</taxon>
        <taxon>Kibdelosporangium</taxon>
    </lineage>
</organism>
<feature type="transmembrane region" description="Helical" evidence="1">
    <location>
        <begin position="206"/>
        <end position="228"/>
    </location>
</feature>
<evidence type="ECO:0000313" key="2">
    <source>
        <dbReference type="EMBL" id="MBP2321642.1"/>
    </source>
</evidence>
<feature type="transmembrane region" description="Helical" evidence="1">
    <location>
        <begin position="362"/>
        <end position="380"/>
    </location>
</feature>
<feature type="transmembrane region" description="Helical" evidence="1">
    <location>
        <begin position="298"/>
        <end position="321"/>
    </location>
</feature>
<feature type="transmembrane region" description="Helical" evidence="1">
    <location>
        <begin position="327"/>
        <end position="350"/>
    </location>
</feature>
<evidence type="ECO:0008006" key="4">
    <source>
        <dbReference type="Google" id="ProtNLM"/>
    </source>
</evidence>
<sequence length="516" mass="54992">MTQVDTALYQAKLTQLSRRGVLSLVGGTAVAALLLFMLVRNSLTDDAYITLAYARNVATDLHWGLIPQEVANSATSPLNVILLAIATALTGVSGEVHPVLGLGIVTVGLSMAMAWGWTRIVRAMDLPVVSAVLGLALVLLNPILLSAIGLEVVLIPAVLVLLVAMAAEGRVFWFGVISGLAVLARLDLIVFVLVVAFFTASIRRKLLRAIAGAVVTAGPWYVFSWFALGSAIPDTLVIKTLQEGLFAPWSFVSGPVMYFLGSRLVVPLAFGAALLGVIAVAAWAVLRTATRWEETSQVRRITPAAALGIGGIVYYAVYSFMGVGPYHWYYVTPIVSLSVFLAVAVGAWLASAQREPSLRPGAPTVVLTLVALLGFGNLAADVKQGVPWDAPPIFGNWASATDYARVAKEIGRRVGDKTVASPGEIGTFAYFCDCAIVDEFADRGRVIGKVQFKIDNSNPVTSLALRANYAWLDFTTQPRPIDYEIHYDPGPATGPDSWTVESAAKGVGHFTLLPAR</sequence>
<feature type="transmembrane region" description="Helical" evidence="1">
    <location>
        <begin position="172"/>
        <end position="199"/>
    </location>
</feature>
<feature type="transmembrane region" description="Helical" evidence="1">
    <location>
        <begin position="99"/>
        <end position="117"/>
    </location>
</feature>
<keyword evidence="1" id="KW-0472">Membrane</keyword>
<feature type="transmembrane region" description="Helical" evidence="1">
    <location>
        <begin position="21"/>
        <end position="39"/>
    </location>
</feature>
<accession>A0ABS4TB71</accession>
<keyword evidence="1" id="KW-0812">Transmembrane</keyword>
<evidence type="ECO:0000256" key="1">
    <source>
        <dbReference type="SAM" id="Phobius"/>
    </source>
</evidence>
<dbReference type="EMBL" id="JAGINW010000001">
    <property type="protein sequence ID" value="MBP2321642.1"/>
    <property type="molecule type" value="Genomic_DNA"/>
</dbReference>
<feature type="transmembrane region" description="Helical" evidence="1">
    <location>
        <begin position="264"/>
        <end position="286"/>
    </location>
</feature>
<evidence type="ECO:0000313" key="3">
    <source>
        <dbReference type="Proteomes" id="UP001519332"/>
    </source>
</evidence>
<feature type="transmembrane region" description="Helical" evidence="1">
    <location>
        <begin position="147"/>
        <end position="166"/>
    </location>
</feature>
<comment type="caution">
    <text evidence="2">The sequence shown here is derived from an EMBL/GenBank/DDBJ whole genome shotgun (WGS) entry which is preliminary data.</text>
</comment>
<keyword evidence="3" id="KW-1185">Reference proteome</keyword>
<gene>
    <name evidence="2" type="ORF">JOF56_002027</name>
</gene>
<reference evidence="2 3" key="1">
    <citation type="submission" date="2021-03" db="EMBL/GenBank/DDBJ databases">
        <title>Sequencing the genomes of 1000 actinobacteria strains.</title>
        <authorList>
            <person name="Klenk H.-P."/>
        </authorList>
    </citation>
    <scope>NUCLEOTIDE SEQUENCE [LARGE SCALE GENOMIC DNA]</scope>
    <source>
        <strain evidence="2 3">DSM 46670</strain>
    </source>
</reference>
<proteinExistence type="predicted"/>